<dbReference type="EMBL" id="GBXM01036403">
    <property type="protein sequence ID" value="JAH72174.1"/>
    <property type="molecule type" value="Transcribed_RNA"/>
</dbReference>
<reference evidence="1" key="2">
    <citation type="journal article" date="2015" name="Fish Shellfish Immunol.">
        <title>Early steps in the European eel (Anguilla anguilla)-Vibrio vulnificus interaction in the gills: Role of the RtxA13 toxin.</title>
        <authorList>
            <person name="Callol A."/>
            <person name="Pajuelo D."/>
            <person name="Ebbesson L."/>
            <person name="Teles M."/>
            <person name="MacKenzie S."/>
            <person name="Amaro C."/>
        </authorList>
    </citation>
    <scope>NUCLEOTIDE SEQUENCE</scope>
</reference>
<proteinExistence type="predicted"/>
<accession>A0A0E9V203</accession>
<reference evidence="1" key="1">
    <citation type="submission" date="2014-11" db="EMBL/GenBank/DDBJ databases">
        <authorList>
            <person name="Amaro Gonzalez C."/>
        </authorList>
    </citation>
    <scope>NUCLEOTIDE SEQUENCE</scope>
</reference>
<organism evidence="1">
    <name type="scientific">Anguilla anguilla</name>
    <name type="common">European freshwater eel</name>
    <name type="synonym">Muraena anguilla</name>
    <dbReference type="NCBI Taxonomy" id="7936"/>
    <lineage>
        <taxon>Eukaryota</taxon>
        <taxon>Metazoa</taxon>
        <taxon>Chordata</taxon>
        <taxon>Craniata</taxon>
        <taxon>Vertebrata</taxon>
        <taxon>Euteleostomi</taxon>
        <taxon>Actinopterygii</taxon>
        <taxon>Neopterygii</taxon>
        <taxon>Teleostei</taxon>
        <taxon>Anguilliformes</taxon>
        <taxon>Anguillidae</taxon>
        <taxon>Anguilla</taxon>
    </lineage>
</organism>
<protein>
    <submittedName>
        <fullName evidence="1">Uncharacterized protein</fullName>
    </submittedName>
</protein>
<sequence length="15" mass="1713">MNGYKCYVCNACNVM</sequence>
<evidence type="ECO:0000313" key="1">
    <source>
        <dbReference type="EMBL" id="JAH72174.1"/>
    </source>
</evidence>
<name>A0A0E9V203_ANGAN</name>